<dbReference type="GO" id="GO:0032807">
    <property type="term" value="C:DNA ligase IV complex"/>
    <property type="evidence" value="ECO:0007669"/>
    <property type="project" value="TreeGrafter"/>
</dbReference>
<keyword evidence="2 8" id="KW-0436">Ligase</keyword>
<dbReference type="Gene3D" id="2.40.50.140">
    <property type="entry name" value="Nucleic acid-binding proteins"/>
    <property type="match status" value="1"/>
</dbReference>
<name>A0A9P9ACJ0_9PEZI</name>
<dbReference type="InterPro" id="IPR012310">
    <property type="entry name" value="DNA_ligase_ATP-dep_cent"/>
</dbReference>
<feature type="compositionally biased region" description="Polar residues" evidence="6">
    <location>
        <begin position="644"/>
        <end position="673"/>
    </location>
</feature>
<keyword evidence="5" id="KW-0539">Nucleus</keyword>
<dbReference type="Pfam" id="PF04675">
    <property type="entry name" value="DNA_ligase_A_N"/>
    <property type="match status" value="1"/>
</dbReference>
<evidence type="ECO:0000256" key="1">
    <source>
        <dbReference type="ARBA" id="ARBA00007572"/>
    </source>
</evidence>
<sequence length="1032" mass="115206">MTFPFVFVCDLLSRLQKQHANGGQPNQGPSRDAILARWFKDHRGRLDHPSTDMVALFSTLLPEKRVDRVYLIKTPRLAQIIGRACGLGMTRKANLHLFEEPGNGDLADCVMKVMEEAPNPWYDPKQPVTIEEIDALLDSLASNCHFSSDAVRSRRSATKPLCHEDLGNFFLRLSPVESMWLTRLVLKDYGGACLDDKLVYRTYDPRLSKVLRIQDNFETALRSLRQLRNAHPLGIGHVLKHVKPLLGTKVGRQTWLKGRSIKDCFDMSPARISCEKKMDGEYCQIHIDMTKRYDNIQIFSKSGKDSTMDRQELHPNIREALKLGRQGQAIRRNCILEGELVVYNDREKKIMPFDVIRKYVSRSGVRIGVGMDSPRDPDEHPMIVFFDVLLIDDESLLELRQTRRFDRLKQLITCRTGYAELVKRQIIDLDRNLGVSHLRKALAESIANREEGLVLKPDKPYFDFGNAERKFFSCPIKVKKEYFKGLGDIGDFAVVGARYDAAHAKTYSNIPGIKWTQFFLGCLENKKAALSHQEKPRFVIVCSLKNFIQFVHPDSVDIGQNDAFELHIPPRMSSSKGPIFDIYSFSFDLEGNTGYLTPRFPQVSKVHYDRDFMDTVTFQELEGQKLPDDHQEMLDSRGRAVDAVSQSTVSSEMTPSPRSCLTRQSHSQQSLGGSPTKRRERIHTAAPAPASAVARAVRTGADPAPRQDPQAGRATAGPSFRATGNFKRNLPRSSTTTEAEAKRQRKQTVNETVTTTTPSSPLTILKQPAIMDASSPSPGDQFDPVEQDDSMIAGAQPQPGPQLAAIQPVAANNAAPVVYPSLYVGRALAGHVRVPGPARPAAHPVLAADAPVLTAPSPSSSDHPLERGRCRFIGGRCSMPGRSVLLAQSCQDHEFLTQVLLPSHGINEWVTDPRAWAQNATEGAVVQTGSPPPEDHTQGAQQQQQMLPIQFPRKTCFVECGYTEKLQELITQIEDLELTRPDGSREWVEIYDWRALEAMMKIEMKLAAGQISRGVASQSTLKAVGSYFVGLA</sequence>
<evidence type="ECO:0000313" key="9">
    <source>
        <dbReference type="Proteomes" id="UP000770015"/>
    </source>
</evidence>
<dbReference type="Pfam" id="PF01068">
    <property type="entry name" value="DNA_ligase_A_M"/>
    <property type="match status" value="1"/>
</dbReference>
<dbReference type="GO" id="GO:0006310">
    <property type="term" value="P:DNA recombination"/>
    <property type="evidence" value="ECO:0007669"/>
    <property type="project" value="InterPro"/>
</dbReference>
<gene>
    <name evidence="8" type="ORF">F5X68DRAFT_268032</name>
</gene>
<evidence type="ECO:0000256" key="2">
    <source>
        <dbReference type="ARBA" id="ARBA00022598"/>
    </source>
</evidence>
<dbReference type="OrthoDB" id="2160351at2759"/>
<dbReference type="EMBL" id="JAGSXJ010000007">
    <property type="protein sequence ID" value="KAH6689585.1"/>
    <property type="molecule type" value="Genomic_DNA"/>
</dbReference>
<dbReference type="SUPFAM" id="SSF56091">
    <property type="entry name" value="DNA ligase/mRNA capping enzyme, catalytic domain"/>
    <property type="match status" value="1"/>
</dbReference>
<dbReference type="PANTHER" id="PTHR45997:SF2">
    <property type="entry name" value="ATP DEPENDENT DNA LIGASE DOMAIN PROTEIN (AFU_ORTHOLOGUE AFUA_5G02430)"/>
    <property type="match status" value="1"/>
</dbReference>
<evidence type="ECO:0000259" key="7">
    <source>
        <dbReference type="PROSITE" id="PS50160"/>
    </source>
</evidence>
<dbReference type="InterPro" id="IPR029710">
    <property type="entry name" value="LIG4"/>
</dbReference>
<dbReference type="InterPro" id="IPR012340">
    <property type="entry name" value="NA-bd_OB-fold"/>
</dbReference>
<evidence type="ECO:0000313" key="8">
    <source>
        <dbReference type="EMBL" id="KAH6689585.1"/>
    </source>
</evidence>
<reference evidence="8" key="1">
    <citation type="journal article" date="2021" name="Nat. Commun.">
        <title>Genetic determinants of endophytism in the Arabidopsis root mycobiome.</title>
        <authorList>
            <person name="Mesny F."/>
            <person name="Miyauchi S."/>
            <person name="Thiergart T."/>
            <person name="Pickel B."/>
            <person name="Atanasova L."/>
            <person name="Karlsson M."/>
            <person name="Huettel B."/>
            <person name="Barry K.W."/>
            <person name="Haridas S."/>
            <person name="Chen C."/>
            <person name="Bauer D."/>
            <person name="Andreopoulos W."/>
            <person name="Pangilinan J."/>
            <person name="LaButti K."/>
            <person name="Riley R."/>
            <person name="Lipzen A."/>
            <person name="Clum A."/>
            <person name="Drula E."/>
            <person name="Henrissat B."/>
            <person name="Kohler A."/>
            <person name="Grigoriev I.V."/>
            <person name="Martin F.M."/>
            <person name="Hacquard S."/>
        </authorList>
    </citation>
    <scope>NUCLEOTIDE SEQUENCE</scope>
    <source>
        <strain evidence="8">MPI-SDFR-AT-0117</strain>
    </source>
</reference>
<evidence type="ECO:0000256" key="6">
    <source>
        <dbReference type="SAM" id="MobiDB-lite"/>
    </source>
</evidence>
<keyword evidence="9" id="KW-1185">Reference proteome</keyword>
<dbReference type="GO" id="GO:0003677">
    <property type="term" value="F:DNA binding"/>
    <property type="evidence" value="ECO:0007669"/>
    <property type="project" value="InterPro"/>
</dbReference>
<dbReference type="Proteomes" id="UP000770015">
    <property type="component" value="Unassembled WGS sequence"/>
</dbReference>
<dbReference type="InterPro" id="IPR012308">
    <property type="entry name" value="DNA_ligase_ATP-dep_N"/>
</dbReference>
<dbReference type="GO" id="GO:0006303">
    <property type="term" value="P:double-strand break repair via nonhomologous end joining"/>
    <property type="evidence" value="ECO:0007669"/>
    <property type="project" value="TreeGrafter"/>
</dbReference>
<feature type="region of interest" description="Disordered" evidence="6">
    <location>
        <begin position="634"/>
        <end position="765"/>
    </location>
</feature>
<evidence type="ECO:0000256" key="5">
    <source>
        <dbReference type="ARBA" id="ARBA00023242"/>
    </source>
</evidence>
<keyword evidence="4" id="KW-0067">ATP-binding</keyword>
<keyword evidence="3" id="KW-0547">Nucleotide-binding</keyword>
<feature type="region of interest" description="Disordered" evidence="6">
    <location>
        <begin position="925"/>
        <end position="945"/>
    </location>
</feature>
<dbReference type="PROSITE" id="PS50160">
    <property type="entry name" value="DNA_LIGASE_A3"/>
    <property type="match status" value="1"/>
</dbReference>
<dbReference type="GO" id="GO:0006297">
    <property type="term" value="P:nucleotide-excision repair, DNA gap filling"/>
    <property type="evidence" value="ECO:0007669"/>
    <property type="project" value="TreeGrafter"/>
</dbReference>
<dbReference type="GO" id="GO:0005524">
    <property type="term" value="F:ATP binding"/>
    <property type="evidence" value="ECO:0007669"/>
    <property type="project" value="UniProtKB-KW"/>
</dbReference>
<dbReference type="InterPro" id="IPR036599">
    <property type="entry name" value="DNA_ligase_N_sf"/>
</dbReference>
<organism evidence="8 9">
    <name type="scientific">Plectosphaerella plurivora</name>
    <dbReference type="NCBI Taxonomy" id="936078"/>
    <lineage>
        <taxon>Eukaryota</taxon>
        <taxon>Fungi</taxon>
        <taxon>Dikarya</taxon>
        <taxon>Ascomycota</taxon>
        <taxon>Pezizomycotina</taxon>
        <taxon>Sordariomycetes</taxon>
        <taxon>Hypocreomycetidae</taxon>
        <taxon>Glomerellales</taxon>
        <taxon>Plectosphaerellaceae</taxon>
        <taxon>Plectosphaerella</taxon>
    </lineage>
</organism>
<evidence type="ECO:0000256" key="4">
    <source>
        <dbReference type="ARBA" id="ARBA00022840"/>
    </source>
</evidence>
<proteinExistence type="inferred from homology"/>
<evidence type="ECO:0000256" key="3">
    <source>
        <dbReference type="ARBA" id="ARBA00022741"/>
    </source>
</evidence>
<comment type="similarity">
    <text evidence="1">Belongs to the ATP-dependent DNA ligase family.</text>
</comment>
<feature type="compositionally biased region" description="Low complexity" evidence="6">
    <location>
        <begin position="685"/>
        <end position="698"/>
    </location>
</feature>
<dbReference type="AlphaFoldDB" id="A0A9P9ACJ0"/>
<dbReference type="Gene3D" id="3.30.470.30">
    <property type="entry name" value="DNA ligase/mRNA capping enzyme"/>
    <property type="match status" value="1"/>
</dbReference>
<feature type="domain" description="ATP-dependent DNA ligase family profile" evidence="7">
    <location>
        <begin position="374"/>
        <end position="524"/>
    </location>
</feature>
<accession>A0A9P9ACJ0</accession>
<dbReference type="Gene3D" id="1.10.3260.10">
    <property type="entry name" value="DNA ligase, ATP-dependent, N-terminal domain"/>
    <property type="match status" value="1"/>
</dbReference>
<dbReference type="GO" id="GO:0003910">
    <property type="term" value="F:DNA ligase (ATP) activity"/>
    <property type="evidence" value="ECO:0007669"/>
    <property type="project" value="InterPro"/>
</dbReference>
<protein>
    <submittedName>
        <fullName evidence="8">ATP dependent DNA ligase domain-containing protein</fullName>
    </submittedName>
</protein>
<dbReference type="PANTHER" id="PTHR45997">
    <property type="entry name" value="DNA LIGASE 4"/>
    <property type="match status" value="1"/>
</dbReference>
<feature type="compositionally biased region" description="Low complexity" evidence="6">
    <location>
        <begin position="749"/>
        <end position="763"/>
    </location>
</feature>
<comment type="caution">
    <text evidence="8">The sequence shown here is derived from an EMBL/GenBank/DDBJ whole genome shotgun (WGS) entry which is preliminary data.</text>
</comment>